<reference evidence="7" key="2">
    <citation type="submission" date="2021-04" db="EMBL/GenBank/DDBJ databases">
        <authorList>
            <person name="Zhang T."/>
            <person name="Zhang Y."/>
            <person name="Lu D."/>
            <person name="Zuo D."/>
            <person name="Du Z."/>
        </authorList>
    </citation>
    <scope>NUCLEOTIDE SEQUENCE</scope>
    <source>
        <strain evidence="7">JR1</strain>
    </source>
</reference>
<dbReference type="SUPFAM" id="SSF53383">
    <property type="entry name" value="PLP-dependent transferases"/>
    <property type="match status" value="1"/>
</dbReference>
<evidence type="ECO:0000256" key="5">
    <source>
        <dbReference type="ARBA" id="ARBA00022898"/>
    </source>
</evidence>
<gene>
    <name evidence="7" type="ORF">KDU71_00275</name>
</gene>
<dbReference type="Gene3D" id="3.90.1150.100">
    <property type="match status" value="2"/>
</dbReference>
<dbReference type="InterPro" id="IPR015421">
    <property type="entry name" value="PyrdxlP-dep_Trfase_major"/>
</dbReference>
<dbReference type="InterPro" id="IPR004839">
    <property type="entry name" value="Aminotransferase_I/II_large"/>
</dbReference>
<dbReference type="RefSeq" id="WP_212187888.1">
    <property type="nucleotide sequence ID" value="NZ_JAGTAR010000001.1"/>
</dbReference>
<evidence type="ECO:0000313" key="8">
    <source>
        <dbReference type="Proteomes" id="UP000679220"/>
    </source>
</evidence>
<keyword evidence="3 7" id="KW-0032">Aminotransferase</keyword>
<organism evidence="7 8">
    <name type="scientific">Carboxylicivirga sediminis</name>
    <dbReference type="NCBI Taxonomy" id="2006564"/>
    <lineage>
        <taxon>Bacteria</taxon>
        <taxon>Pseudomonadati</taxon>
        <taxon>Bacteroidota</taxon>
        <taxon>Bacteroidia</taxon>
        <taxon>Marinilabiliales</taxon>
        <taxon>Marinilabiliaceae</taxon>
        <taxon>Carboxylicivirga</taxon>
    </lineage>
</organism>
<name>A0A941F1A6_9BACT</name>
<evidence type="ECO:0000256" key="4">
    <source>
        <dbReference type="ARBA" id="ARBA00022679"/>
    </source>
</evidence>
<dbReference type="InterPro" id="IPR015424">
    <property type="entry name" value="PyrdxlP-dep_Trfase"/>
</dbReference>
<dbReference type="PANTHER" id="PTHR46383">
    <property type="entry name" value="ASPARTATE AMINOTRANSFERASE"/>
    <property type="match status" value="1"/>
</dbReference>
<evidence type="ECO:0000256" key="1">
    <source>
        <dbReference type="ARBA" id="ARBA00001933"/>
    </source>
</evidence>
<dbReference type="CDD" id="cd00609">
    <property type="entry name" value="AAT_like"/>
    <property type="match status" value="1"/>
</dbReference>
<protein>
    <submittedName>
        <fullName evidence="7">Pyridoxal phosphate-dependent aminotransferase</fullName>
    </submittedName>
</protein>
<reference evidence="7" key="1">
    <citation type="journal article" date="2018" name="Int. J. Syst. Evol. Microbiol.">
        <title>Carboxylicivirga sediminis sp. nov., isolated from coastal sediment.</title>
        <authorList>
            <person name="Wang F.Q."/>
            <person name="Ren L.H."/>
            <person name="Zou R.J."/>
            <person name="Sun Y.Z."/>
            <person name="Liu X.J."/>
            <person name="Jiang F."/>
            <person name="Liu L.J."/>
        </authorList>
    </citation>
    <scope>NUCLEOTIDE SEQUENCE</scope>
    <source>
        <strain evidence="7">JR1</strain>
    </source>
</reference>
<dbReference type="GO" id="GO:0008483">
    <property type="term" value="F:transaminase activity"/>
    <property type="evidence" value="ECO:0007669"/>
    <property type="project" value="UniProtKB-KW"/>
</dbReference>
<dbReference type="PANTHER" id="PTHR46383:SF1">
    <property type="entry name" value="ASPARTATE AMINOTRANSFERASE"/>
    <property type="match status" value="1"/>
</dbReference>
<dbReference type="AlphaFoldDB" id="A0A941F1A6"/>
<accession>A0A941F1A6</accession>
<dbReference type="EMBL" id="JAGTAR010000001">
    <property type="protein sequence ID" value="MBR8533980.1"/>
    <property type="molecule type" value="Genomic_DNA"/>
</dbReference>
<sequence>MQSHTNTPIDANIVDNVLAKYQIGDLNNATIREIVSIVNDIEEQSGEKFIRMEMGVPGLVPSEIATNAEIDALKKGVASKYPMLEGIKPLKDETSRFVKAFLNLDIPSECCVPTVGSMQGSYANFLVCGQIYKERDTLLFIDPGFPVQKQQLDVLGYKYDSFDVYNYRGEALREKLESYFKTGKISAVIYSNPNNPTWVCFTESELQIIGELATKYDVVVIEDLAYFAMDFRQDLSKPFEPPYQVSVGHYTNNYVLLISSSKAFSYAGQRISMTCMSEYLYNRRYKNLQERFGVDKYGQVLVTRVLYALSSGTCHSAQHALAAMLKAANDGEFNFLEEVKDYKERGHVMKELFLANGFNLTYDKDIDQPLADGFYFTVSYKDMTGGQLLEKLLYYGISAITLGKTGSKQESIRACVSQTGKERFEDLRIRLEAFRADNP</sequence>
<dbReference type="Gene3D" id="3.40.640.10">
    <property type="entry name" value="Type I PLP-dependent aspartate aminotransferase-like (Major domain)"/>
    <property type="match status" value="1"/>
</dbReference>
<comment type="caution">
    <text evidence="7">The sequence shown here is derived from an EMBL/GenBank/DDBJ whole genome shotgun (WGS) entry which is preliminary data.</text>
</comment>
<keyword evidence="5" id="KW-0663">Pyridoxal phosphate</keyword>
<evidence type="ECO:0000256" key="2">
    <source>
        <dbReference type="ARBA" id="ARBA00007441"/>
    </source>
</evidence>
<dbReference type="GO" id="GO:0006520">
    <property type="term" value="P:amino acid metabolic process"/>
    <property type="evidence" value="ECO:0007669"/>
    <property type="project" value="InterPro"/>
</dbReference>
<dbReference type="Pfam" id="PF00155">
    <property type="entry name" value="Aminotran_1_2"/>
    <property type="match status" value="1"/>
</dbReference>
<evidence type="ECO:0000256" key="3">
    <source>
        <dbReference type="ARBA" id="ARBA00022576"/>
    </source>
</evidence>
<dbReference type="Proteomes" id="UP000679220">
    <property type="component" value="Unassembled WGS sequence"/>
</dbReference>
<dbReference type="InterPro" id="IPR050596">
    <property type="entry name" value="AspAT/PAT-like"/>
</dbReference>
<comment type="cofactor">
    <cofactor evidence="1">
        <name>pyridoxal 5'-phosphate</name>
        <dbReference type="ChEBI" id="CHEBI:597326"/>
    </cofactor>
</comment>
<keyword evidence="4" id="KW-0808">Transferase</keyword>
<keyword evidence="8" id="KW-1185">Reference proteome</keyword>
<evidence type="ECO:0000259" key="6">
    <source>
        <dbReference type="Pfam" id="PF00155"/>
    </source>
</evidence>
<evidence type="ECO:0000313" key="7">
    <source>
        <dbReference type="EMBL" id="MBR8533980.1"/>
    </source>
</evidence>
<comment type="similarity">
    <text evidence="2">Belongs to the class-I pyridoxal-phosphate-dependent aminotransferase family.</text>
</comment>
<proteinExistence type="inferred from homology"/>
<feature type="domain" description="Aminotransferase class I/classII large" evidence="6">
    <location>
        <begin position="61"/>
        <end position="417"/>
    </location>
</feature>
<dbReference type="GO" id="GO:0030170">
    <property type="term" value="F:pyridoxal phosphate binding"/>
    <property type="evidence" value="ECO:0007669"/>
    <property type="project" value="InterPro"/>
</dbReference>